<sequence>MTEGKRPLSQIELEKIALAIQNDDFEDYEVAESDESETEDFTTNEILEDNEFDAAKPQNTNEESYECNDVKDNTAASSSSYKTENKKAIYARNGRKWYLKSVHANSSIYKPPNQYKEERL</sequence>
<proteinExistence type="predicted"/>
<comment type="caution">
    <text evidence="1">The sequence shown here is derived from an EMBL/GenBank/DDBJ whole genome shotgun (WGS) entry which is preliminary data.</text>
</comment>
<name>A0ACB9TE21_HOLOL</name>
<evidence type="ECO:0000313" key="2">
    <source>
        <dbReference type="Proteomes" id="UP001056778"/>
    </source>
</evidence>
<keyword evidence="2" id="KW-1185">Reference proteome</keyword>
<reference evidence="1" key="1">
    <citation type="submission" date="2022-04" db="EMBL/GenBank/DDBJ databases">
        <title>Chromosome-scale genome assembly of Holotrichia oblita Faldermann.</title>
        <authorList>
            <person name="Rongchong L."/>
        </authorList>
    </citation>
    <scope>NUCLEOTIDE SEQUENCE</scope>
    <source>
        <strain evidence="1">81SQS9</strain>
    </source>
</reference>
<organism evidence="1 2">
    <name type="scientific">Holotrichia oblita</name>
    <name type="common">Chafer beetle</name>
    <dbReference type="NCBI Taxonomy" id="644536"/>
    <lineage>
        <taxon>Eukaryota</taxon>
        <taxon>Metazoa</taxon>
        <taxon>Ecdysozoa</taxon>
        <taxon>Arthropoda</taxon>
        <taxon>Hexapoda</taxon>
        <taxon>Insecta</taxon>
        <taxon>Pterygota</taxon>
        <taxon>Neoptera</taxon>
        <taxon>Endopterygota</taxon>
        <taxon>Coleoptera</taxon>
        <taxon>Polyphaga</taxon>
        <taxon>Scarabaeiformia</taxon>
        <taxon>Scarabaeidae</taxon>
        <taxon>Melolonthinae</taxon>
        <taxon>Holotrichia</taxon>
    </lineage>
</organism>
<protein>
    <submittedName>
        <fullName evidence="1">Uncharacterized protein</fullName>
    </submittedName>
</protein>
<dbReference type="EMBL" id="CM043017">
    <property type="protein sequence ID" value="KAI4465041.1"/>
    <property type="molecule type" value="Genomic_DNA"/>
</dbReference>
<accession>A0ACB9TE21</accession>
<evidence type="ECO:0000313" key="1">
    <source>
        <dbReference type="EMBL" id="KAI4465041.1"/>
    </source>
</evidence>
<dbReference type="Proteomes" id="UP001056778">
    <property type="component" value="Chromosome 3"/>
</dbReference>
<gene>
    <name evidence="1" type="ORF">MML48_3g00007130</name>
</gene>